<feature type="chain" id="PRO_5008532471" description="Secretion system C-terminal sorting domain-containing protein" evidence="1">
    <location>
        <begin position="24"/>
        <end position="423"/>
    </location>
</feature>
<keyword evidence="1" id="KW-0732">Signal</keyword>
<evidence type="ECO:0000256" key="1">
    <source>
        <dbReference type="SAM" id="SignalP"/>
    </source>
</evidence>
<dbReference type="Proteomes" id="UP000092967">
    <property type="component" value="Chromosome"/>
</dbReference>
<gene>
    <name evidence="2" type="ORF">AXE80_08095</name>
</gene>
<sequence length="423" mass="45652">MKKQILKITGLALLLGASVQVNAQTTDFNTDLENWSVSYGTDGTVTHDDTEGLGVDQGALKLERSGDNANFGIKVGGGVTATGIDATTKKYIRIRYKNETNGTKIRIGGKNDEDIAIKDNSNGNIELTIGANSDEYVTSYLDMSSYTSWKGDLLNFYMLVRQNAPDTAGDAFYLDEIEFLETAPAETYSEFIKNPSFDGPSGVAHFSGTQAFANRTITSTESHDGDQSLRFVYTADATAPFWTFSNYEKVYGSKYSAGSTIQVKLWVKTNRATPISLSARVKLTDGGVETSTKPITALTTTNTAMEWEELTFDIATIDDFDGVTFWFALNYSDGAAENLLNGDVVYIDQMSASITSPTLSSSYSKIEGASVKAENGTISVSGANLDAVYSITGQQVKSSDLASGVYIVRISKGNKQDAIKVVL</sequence>
<dbReference type="OrthoDB" id="9757947at2"/>
<organism evidence="2 3">
    <name type="scientific">Wenyingzhuangia fucanilytica</name>
    <dbReference type="NCBI Taxonomy" id="1790137"/>
    <lineage>
        <taxon>Bacteria</taxon>
        <taxon>Pseudomonadati</taxon>
        <taxon>Bacteroidota</taxon>
        <taxon>Flavobacteriia</taxon>
        <taxon>Flavobacteriales</taxon>
        <taxon>Flavobacteriaceae</taxon>
        <taxon>Wenyingzhuangia</taxon>
    </lineage>
</organism>
<reference evidence="2 3" key="1">
    <citation type="submission" date="2016-02" db="EMBL/GenBank/DDBJ databases">
        <authorList>
            <person name="Wen L."/>
            <person name="He K."/>
            <person name="Yang H."/>
        </authorList>
    </citation>
    <scope>NUCLEOTIDE SEQUENCE [LARGE SCALE GENOMIC DNA]</scope>
    <source>
        <strain evidence="2 3">CZ1127</strain>
    </source>
</reference>
<accession>A0A1B1Y626</accession>
<protein>
    <recommendedName>
        <fullName evidence="4">Secretion system C-terminal sorting domain-containing protein</fullName>
    </recommendedName>
</protein>
<name>A0A1B1Y626_9FLAO</name>
<dbReference type="Gene3D" id="2.60.120.260">
    <property type="entry name" value="Galactose-binding domain-like"/>
    <property type="match status" value="1"/>
</dbReference>
<dbReference type="EMBL" id="CP014224">
    <property type="protein sequence ID" value="ANW96241.1"/>
    <property type="molecule type" value="Genomic_DNA"/>
</dbReference>
<evidence type="ECO:0000313" key="2">
    <source>
        <dbReference type="EMBL" id="ANW96241.1"/>
    </source>
</evidence>
<evidence type="ECO:0000313" key="3">
    <source>
        <dbReference type="Proteomes" id="UP000092967"/>
    </source>
</evidence>
<dbReference type="AlphaFoldDB" id="A0A1B1Y626"/>
<keyword evidence="3" id="KW-1185">Reference proteome</keyword>
<proteinExistence type="predicted"/>
<feature type="signal peptide" evidence="1">
    <location>
        <begin position="1"/>
        <end position="23"/>
    </location>
</feature>
<dbReference type="STRING" id="1790137.AXE80_08095"/>
<dbReference type="RefSeq" id="WP_068826156.1">
    <property type="nucleotide sequence ID" value="NZ_CP014224.1"/>
</dbReference>
<evidence type="ECO:0008006" key="4">
    <source>
        <dbReference type="Google" id="ProtNLM"/>
    </source>
</evidence>
<dbReference type="KEGG" id="wfu:AXE80_08095"/>